<reference evidence="1" key="1">
    <citation type="submission" date="2020-06" db="EMBL/GenBank/DDBJ databases">
        <title>WGS assembly of Ceratodon purpureus strain R40.</title>
        <authorList>
            <person name="Carey S.B."/>
            <person name="Jenkins J."/>
            <person name="Shu S."/>
            <person name="Lovell J.T."/>
            <person name="Sreedasyam A."/>
            <person name="Maumus F."/>
            <person name="Tiley G.P."/>
            <person name="Fernandez-Pozo N."/>
            <person name="Barry K."/>
            <person name="Chen C."/>
            <person name="Wang M."/>
            <person name="Lipzen A."/>
            <person name="Daum C."/>
            <person name="Saski C.A."/>
            <person name="Payton A.C."/>
            <person name="Mcbreen J.C."/>
            <person name="Conrad R.E."/>
            <person name="Kollar L.M."/>
            <person name="Olsson S."/>
            <person name="Huttunen S."/>
            <person name="Landis J.B."/>
            <person name="Wickett N.J."/>
            <person name="Johnson M.G."/>
            <person name="Rensing S.A."/>
            <person name="Grimwood J."/>
            <person name="Schmutz J."/>
            <person name="Mcdaniel S.F."/>
        </authorList>
    </citation>
    <scope>NUCLEOTIDE SEQUENCE</scope>
    <source>
        <strain evidence="1">R40</strain>
    </source>
</reference>
<evidence type="ECO:0000313" key="2">
    <source>
        <dbReference type="Proteomes" id="UP000822688"/>
    </source>
</evidence>
<evidence type="ECO:0000313" key="1">
    <source>
        <dbReference type="EMBL" id="KAG0582064.1"/>
    </source>
</evidence>
<name>A0A8T0IE88_CERPU</name>
<gene>
    <name evidence="1" type="ORF">KC19_3G031300</name>
</gene>
<protein>
    <submittedName>
        <fullName evidence="1">Uncharacterized protein</fullName>
    </submittedName>
</protein>
<comment type="caution">
    <text evidence="1">The sequence shown here is derived from an EMBL/GenBank/DDBJ whole genome shotgun (WGS) entry which is preliminary data.</text>
</comment>
<dbReference type="EMBL" id="CM026423">
    <property type="protein sequence ID" value="KAG0582064.1"/>
    <property type="molecule type" value="Genomic_DNA"/>
</dbReference>
<dbReference type="Proteomes" id="UP000822688">
    <property type="component" value="Chromosome 3"/>
</dbReference>
<organism evidence="1 2">
    <name type="scientific">Ceratodon purpureus</name>
    <name type="common">Fire moss</name>
    <name type="synonym">Dicranum purpureum</name>
    <dbReference type="NCBI Taxonomy" id="3225"/>
    <lineage>
        <taxon>Eukaryota</taxon>
        <taxon>Viridiplantae</taxon>
        <taxon>Streptophyta</taxon>
        <taxon>Embryophyta</taxon>
        <taxon>Bryophyta</taxon>
        <taxon>Bryophytina</taxon>
        <taxon>Bryopsida</taxon>
        <taxon>Dicranidae</taxon>
        <taxon>Pseudoditrichales</taxon>
        <taxon>Ditrichaceae</taxon>
        <taxon>Ceratodon</taxon>
    </lineage>
</organism>
<accession>A0A8T0IE88</accession>
<dbReference type="AlphaFoldDB" id="A0A8T0IE88"/>
<sequence length="32" mass="3589">MWYIASRFYSLVCSNFSNNALCFVGVILTIGV</sequence>
<proteinExistence type="predicted"/>
<keyword evidence="2" id="KW-1185">Reference proteome</keyword>